<dbReference type="PANTHER" id="PTHR24567">
    <property type="entry name" value="CRP FAMILY TRANSCRIPTIONAL REGULATORY PROTEIN"/>
    <property type="match status" value="1"/>
</dbReference>
<dbReference type="PROSITE" id="PS50042">
    <property type="entry name" value="CNMP_BINDING_3"/>
    <property type="match status" value="1"/>
</dbReference>
<dbReference type="Proteomes" id="UP000244022">
    <property type="component" value="Unassembled WGS sequence"/>
</dbReference>
<keyword evidence="3" id="KW-0804">Transcription</keyword>
<dbReference type="Pfam" id="PF00027">
    <property type="entry name" value="cNMP_binding"/>
    <property type="match status" value="1"/>
</dbReference>
<dbReference type="PROSITE" id="PS51063">
    <property type="entry name" value="HTH_CRP_2"/>
    <property type="match status" value="1"/>
</dbReference>
<dbReference type="Gene3D" id="1.10.10.10">
    <property type="entry name" value="Winged helix-like DNA-binding domain superfamily/Winged helix DNA-binding domain"/>
    <property type="match status" value="1"/>
</dbReference>
<reference evidence="6 8" key="1">
    <citation type="submission" date="2016-12" db="EMBL/GenBank/DDBJ databases">
        <authorList>
            <person name="Song W.-J."/>
            <person name="Kurnit D.M."/>
        </authorList>
    </citation>
    <scope>NUCLEOTIDE SEQUENCE [LARGE SCALE GENOMIC DNA]</scope>
    <source>
        <strain evidence="6 8">CGB1038-1_S1</strain>
    </source>
</reference>
<evidence type="ECO:0000313" key="9">
    <source>
        <dbReference type="Proteomes" id="UP000244022"/>
    </source>
</evidence>
<dbReference type="EMBL" id="PYGR01000027">
    <property type="protein sequence ID" value="PTO35401.1"/>
    <property type="molecule type" value="Genomic_DNA"/>
</dbReference>
<organism evidence="6 8">
    <name type="scientific">Enterococcus mundtii</name>
    <dbReference type="NCBI Taxonomy" id="53346"/>
    <lineage>
        <taxon>Bacteria</taxon>
        <taxon>Bacillati</taxon>
        <taxon>Bacillota</taxon>
        <taxon>Bacilli</taxon>
        <taxon>Lactobacillales</taxon>
        <taxon>Enterococcaceae</taxon>
        <taxon>Enterococcus</taxon>
    </lineage>
</organism>
<protein>
    <submittedName>
        <fullName evidence="7">Crp/Fnr family transcriptional regulator</fullName>
    </submittedName>
    <submittedName>
        <fullName evidence="6">Cyclic nucleotide-binding protein</fullName>
    </submittedName>
</protein>
<evidence type="ECO:0000259" key="5">
    <source>
        <dbReference type="PROSITE" id="PS51063"/>
    </source>
</evidence>
<keyword evidence="2" id="KW-0238">DNA-binding</keyword>
<sequence length="233" mass="27469">MRVNKIDYHFSKLRYQPDFEHFTDEEFEEIKEQTVLRSYKKGQVLFDEGDERQRFYVLTEGLIRLERYDESATYYYYDYVTANNLFPMSGIFEEEPYTYTAQAMTDIETFYFPVACYEKIVKNNPNQLIYMIQKLGKVVQMHELRIQIGLTSSAFDRVKQNLFVLKEELGIPTEDGHISIPYPITLKELAVNSGTTRETAGQVIKQLKDSGLVNYDKKRFTFCKEAVTPGWRE</sequence>
<dbReference type="SUPFAM" id="SSF51206">
    <property type="entry name" value="cAMP-binding domain-like"/>
    <property type="match status" value="1"/>
</dbReference>
<dbReference type="GeneID" id="60999613"/>
<dbReference type="Pfam" id="PF13545">
    <property type="entry name" value="HTH_Crp_2"/>
    <property type="match status" value="1"/>
</dbReference>
<dbReference type="InterPro" id="IPR036390">
    <property type="entry name" value="WH_DNA-bd_sf"/>
</dbReference>
<evidence type="ECO:0000313" key="8">
    <source>
        <dbReference type="Proteomes" id="UP000189299"/>
    </source>
</evidence>
<dbReference type="InterPro" id="IPR000595">
    <property type="entry name" value="cNMP-bd_dom"/>
</dbReference>
<dbReference type="GO" id="GO:0003677">
    <property type="term" value="F:DNA binding"/>
    <property type="evidence" value="ECO:0007669"/>
    <property type="project" value="UniProtKB-KW"/>
</dbReference>
<comment type="caution">
    <text evidence="6">The sequence shown here is derived from an EMBL/GenBank/DDBJ whole genome shotgun (WGS) entry which is preliminary data.</text>
</comment>
<evidence type="ECO:0000256" key="3">
    <source>
        <dbReference type="ARBA" id="ARBA00023163"/>
    </source>
</evidence>
<dbReference type="AlphaFoldDB" id="A0A1I4QB31"/>
<evidence type="ECO:0000259" key="4">
    <source>
        <dbReference type="PROSITE" id="PS50042"/>
    </source>
</evidence>
<dbReference type="GO" id="GO:0005829">
    <property type="term" value="C:cytosol"/>
    <property type="evidence" value="ECO:0007669"/>
    <property type="project" value="TreeGrafter"/>
</dbReference>
<dbReference type="InterPro" id="IPR036388">
    <property type="entry name" value="WH-like_DNA-bd_sf"/>
</dbReference>
<accession>A0A1I4QB31</accession>
<evidence type="ECO:0000313" key="7">
    <source>
        <dbReference type="EMBL" id="PTO35401.1"/>
    </source>
</evidence>
<gene>
    <name evidence="6" type="ORF">BTN92_07045</name>
    <name evidence="7" type="ORF">C6N14_07935</name>
</gene>
<dbReference type="InterPro" id="IPR050397">
    <property type="entry name" value="Env_Response_Regulators"/>
</dbReference>
<dbReference type="Proteomes" id="UP000189299">
    <property type="component" value="Unassembled WGS sequence"/>
</dbReference>
<proteinExistence type="predicted"/>
<dbReference type="GO" id="GO:0003700">
    <property type="term" value="F:DNA-binding transcription factor activity"/>
    <property type="evidence" value="ECO:0007669"/>
    <property type="project" value="TreeGrafter"/>
</dbReference>
<feature type="domain" description="HTH crp-type" evidence="5">
    <location>
        <begin position="152"/>
        <end position="226"/>
    </location>
</feature>
<dbReference type="EMBL" id="MSTR01000005">
    <property type="protein sequence ID" value="ONN43617.1"/>
    <property type="molecule type" value="Genomic_DNA"/>
</dbReference>
<dbReference type="PANTHER" id="PTHR24567:SF74">
    <property type="entry name" value="HTH-TYPE TRANSCRIPTIONAL REGULATOR ARCR"/>
    <property type="match status" value="1"/>
</dbReference>
<evidence type="ECO:0000256" key="2">
    <source>
        <dbReference type="ARBA" id="ARBA00023125"/>
    </source>
</evidence>
<evidence type="ECO:0000313" key="6">
    <source>
        <dbReference type="EMBL" id="ONN43617.1"/>
    </source>
</evidence>
<dbReference type="InterPro" id="IPR012318">
    <property type="entry name" value="HTH_CRP"/>
</dbReference>
<dbReference type="Gene3D" id="2.60.120.10">
    <property type="entry name" value="Jelly Rolls"/>
    <property type="match status" value="1"/>
</dbReference>
<reference evidence="7 9" key="2">
    <citation type="submission" date="2018-03" db="EMBL/GenBank/DDBJ databases">
        <title>Draft genome sequences of four Enterococcus mundtii strains isolated from beef slaughterhouses in Kenya.</title>
        <authorList>
            <person name="Wambui J."/>
            <person name="Stevens M."/>
            <person name="Njage P."/>
            <person name="Stephan R."/>
            <person name="Tasara T."/>
        </authorList>
    </citation>
    <scope>NUCLEOTIDE SEQUENCE [LARGE SCALE GENOMIC DNA]</scope>
    <source>
        <strain evidence="7 9">H18-EM</strain>
    </source>
</reference>
<dbReference type="OrthoDB" id="9810708at2"/>
<evidence type="ECO:0000256" key="1">
    <source>
        <dbReference type="ARBA" id="ARBA00023015"/>
    </source>
</evidence>
<dbReference type="SUPFAM" id="SSF46785">
    <property type="entry name" value="Winged helix' DNA-binding domain"/>
    <property type="match status" value="1"/>
</dbReference>
<dbReference type="RefSeq" id="WP_023519859.1">
    <property type="nucleotide sequence ID" value="NZ_AP019810.1"/>
</dbReference>
<keyword evidence="1" id="KW-0805">Transcription regulation</keyword>
<feature type="domain" description="Cyclic nucleotide-binding" evidence="4">
    <location>
        <begin position="18"/>
        <end position="138"/>
    </location>
</feature>
<dbReference type="CDD" id="cd00038">
    <property type="entry name" value="CAP_ED"/>
    <property type="match status" value="1"/>
</dbReference>
<dbReference type="InterPro" id="IPR014710">
    <property type="entry name" value="RmlC-like_jellyroll"/>
</dbReference>
<dbReference type="SMART" id="SM00100">
    <property type="entry name" value="cNMP"/>
    <property type="match status" value="1"/>
</dbReference>
<dbReference type="InterPro" id="IPR018490">
    <property type="entry name" value="cNMP-bd_dom_sf"/>
</dbReference>
<name>A0A1I4QB31_ENTMU</name>